<sequence>MKFLQTSVKDAQEEDAEELQAKLQALNRLIDNFLMGNSKARNMKMAILIDVVDELQNLTSTTLNPNVFYYQE</sequence>
<evidence type="ECO:0000313" key="3">
    <source>
        <dbReference type="Proteomes" id="UP001196413"/>
    </source>
</evidence>
<name>A0AAD5R9A6_PARTN</name>
<organism evidence="2 3">
    <name type="scientific">Parelaphostrongylus tenuis</name>
    <name type="common">Meningeal worm</name>
    <dbReference type="NCBI Taxonomy" id="148309"/>
    <lineage>
        <taxon>Eukaryota</taxon>
        <taxon>Metazoa</taxon>
        <taxon>Ecdysozoa</taxon>
        <taxon>Nematoda</taxon>
        <taxon>Chromadorea</taxon>
        <taxon>Rhabditida</taxon>
        <taxon>Rhabditina</taxon>
        <taxon>Rhabditomorpha</taxon>
        <taxon>Strongyloidea</taxon>
        <taxon>Metastrongylidae</taxon>
        <taxon>Parelaphostrongylus</taxon>
    </lineage>
</organism>
<reference evidence="2" key="1">
    <citation type="submission" date="2021-06" db="EMBL/GenBank/DDBJ databases">
        <title>Parelaphostrongylus tenuis whole genome reference sequence.</title>
        <authorList>
            <person name="Garwood T.J."/>
            <person name="Larsen P.A."/>
            <person name="Fountain-Jones N.M."/>
            <person name="Garbe J.R."/>
            <person name="Macchietto M.G."/>
            <person name="Kania S.A."/>
            <person name="Gerhold R.W."/>
            <person name="Richards J.E."/>
            <person name="Wolf T.M."/>
        </authorList>
    </citation>
    <scope>NUCLEOTIDE SEQUENCE</scope>
    <source>
        <strain evidence="2">MNPRO001-30</strain>
        <tissue evidence="2">Meninges</tissue>
    </source>
</reference>
<dbReference type="Proteomes" id="UP001196413">
    <property type="component" value="Unassembled WGS sequence"/>
</dbReference>
<evidence type="ECO:0000256" key="1">
    <source>
        <dbReference type="SAM" id="Coils"/>
    </source>
</evidence>
<keyword evidence="3" id="KW-1185">Reference proteome</keyword>
<comment type="caution">
    <text evidence="2">The sequence shown here is derived from an EMBL/GenBank/DDBJ whole genome shotgun (WGS) entry which is preliminary data.</text>
</comment>
<dbReference type="EMBL" id="JAHQIW010007056">
    <property type="protein sequence ID" value="KAJ1371889.1"/>
    <property type="molecule type" value="Genomic_DNA"/>
</dbReference>
<evidence type="ECO:0000313" key="2">
    <source>
        <dbReference type="EMBL" id="KAJ1371889.1"/>
    </source>
</evidence>
<keyword evidence="1" id="KW-0175">Coiled coil</keyword>
<gene>
    <name evidence="2" type="ORF">KIN20_033923</name>
</gene>
<feature type="coiled-coil region" evidence="1">
    <location>
        <begin position="9"/>
        <end position="36"/>
    </location>
</feature>
<accession>A0AAD5R9A6</accession>
<dbReference type="AlphaFoldDB" id="A0AAD5R9A6"/>
<proteinExistence type="predicted"/>
<protein>
    <submittedName>
        <fullName evidence="2">Uncharacterized protein</fullName>
    </submittedName>
</protein>